<proteinExistence type="predicted"/>
<evidence type="ECO:0000313" key="2">
    <source>
        <dbReference type="Proteomes" id="UP000613452"/>
    </source>
</evidence>
<accession>A0ABD4LA76</accession>
<dbReference type="EMBL" id="JAEFBZ010000001">
    <property type="protein sequence ID" value="MBK1607111.1"/>
    <property type="molecule type" value="Genomic_DNA"/>
</dbReference>
<sequence length="294" mass="34741">MSLFKFLFRRNDVKKQTETLDETLPNTESKLVINSTMGASSTTGKEHNDYYVYEWFVTSTNEVFYVGKGRSKRYKDKNRDEIFKNIQEKLSIDTRIVYSSLSEEESLDKESELAIQRFFEGNTLINRITPFSIPNIYWLVEKRLGYSEEELYRNVDLSKRNWKSEVYQIAESLIVDSLPKKETMNLPQYDKVTLEDLSATHFIHRGVSHNAILEVFDFKVEDPFEELEKKVKEVESFVEEHGGRIYASQAKRAKSFIFKIDESKLGTAEMREKRPEVKMYRLYDVLQFIENFKN</sequence>
<dbReference type="AlphaFoldDB" id="A0ABD4LA76"/>
<gene>
    <name evidence="1" type="ORF">JCR31_04235</name>
</gene>
<dbReference type="RefSeq" id="WP_200152071.1">
    <property type="nucleotide sequence ID" value="NZ_AP022934.1"/>
</dbReference>
<comment type="caution">
    <text evidence="1">The sequence shown here is derived from an EMBL/GenBank/DDBJ whole genome shotgun (WGS) entry which is preliminary data.</text>
</comment>
<name>A0ABD4LA76_BACCE</name>
<evidence type="ECO:0008006" key="3">
    <source>
        <dbReference type="Google" id="ProtNLM"/>
    </source>
</evidence>
<organism evidence="1 2">
    <name type="scientific">Bacillus cereus</name>
    <dbReference type="NCBI Taxonomy" id="1396"/>
    <lineage>
        <taxon>Bacteria</taxon>
        <taxon>Bacillati</taxon>
        <taxon>Bacillota</taxon>
        <taxon>Bacilli</taxon>
        <taxon>Bacillales</taxon>
        <taxon>Bacillaceae</taxon>
        <taxon>Bacillus</taxon>
        <taxon>Bacillus cereus group</taxon>
    </lineage>
</organism>
<reference evidence="1 2" key="1">
    <citation type="submission" date="2020-12" db="EMBL/GenBank/DDBJ databases">
        <title>Genome assembly for a thermostable protease producing Bacillus cereus MAKP1 strain isolated from chicken gut.</title>
        <authorList>
            <person name="Malaviya A."/>
        </authorList>
    </citation>
    <scope>NUCLEOTIDE SEQUENCE [LARGE SCALE GENOMIC DNA]</scope>
    <source>
        <strain evidence="1 2">MAKP1</strain>
    </source>
</reference>
<evidence type="ECO:0000313" key="1">
    <source>
        <dbReference type="EMBL" id="MBK1607111.1"/>
    </source>
</evidence>
<protein>
    <recommendedName>
        <fullName evidence="3">GIY-YIG domain-containing protein</fullName>
    </recommendedName>
</protein>
<dbReference type="Proteomes" id="UP000613452">
    <property type="component" value="Unassembled WGS sequence"/>
</dbReference>